<dbReference type="EMBL" id="MHNN01000018">
    <property type="protein sequence ID" value="OGZ45912.1"/>
    <property type="molecule type" value="Genomic_DNA"/>
</dbReference>
<feature type="binding site" evidence="5">
    <location>
        <position position="137"/>
    </location>
    <ligand>
        <name>ATP</name>
        <dbReference type="ChEBI" id="CHEBI:30616"/>
    </ligand>
</feature>
<dbReference type="SUPFAM" id="SSF52540">
    <property type="entry name" value="P-loop containing nucleoside triphosphate hydrolases"/>
    <property type="match status" value="1"/>
</dbReference>
<dbReference type="Gene3D" id="3.40.50.300">
    <property type="entry name" value="P-loop containing nucleotide triphosphate hydrolases"/>
    <property type="match status" value="1"/>
</dbReference>
<dbReference type="GO" id="GO:0005524">
    <property type="term" value="F:ATP binding"/>
    <property type="evidence" value="ECO:0007669"/>
    <property type="project" value="UniProtKB-UniRule"/>
</dbReference>
<sequence>MNKPLNIIFLGLSGSGKGTQVGLLKQKLLTRQKVYESSTGEMFRKLKETDSDAGKGVALILKQGGLCPKSVALSLWINKMLWDLKEDEGVMMEGSPRSLWEAQGTDEFFQFMQRSEHLHVVHLRVSSEEITRRLLARAREDDTEEAIKARIAYFTNDVVPVIEHYQEQGCLIEINGEQSAEKVHEDIVKALGI</sequence>
<feature type="region of interest" description="NMP" evidence="5">
    <location>
        <begin position="38"/>
        <end position="67"/>
    </location>
</feature>
<keyword evidence="5" id="KW-0963">Cytoplasm</keyword>
<dbReference type="EC" id="2.7.4.3" evidence="5 7"/>
<comment type="caution">
    <text evidence="5">Lacks conserved residue(s) required for the propagation of feature annotation.</text>
</comment>
<comment type="subunit">
    <text evidence="5 7">Monomer.</text>
</comment>
<name>A0A1G2G755_9BACT</name>
<keyword evidence="1 5" id="KW-0808">Transferase</keyword>
<feature type="binding site" evidence="5">
    <location>
        <position position="39"/>
    </location>
    <ligand>
        <name>AMP</name>
        <dbReference type="ChEBI" id="CHEBI:456215"/>
    </ligand>
</feature>
<dbReference type="STRING" id="1802117.A3J54_02795"/>
<dbReference type="PANTHER" id="PTHR23359">
    <property type="entry name" value="NUCLEOTIDE KINASE"/>
    <property type="match status" value="1"/>
</dbReference>
<dbReference type="CDD" id="cd01428">
    <property type="entry name" value="ADK"/>
    <property type="match status" value="1"/>
</dbReference>
<dbReference type="UniPathway" id="UPA00588">
    <property type="reaction ID" value="UER00649"/>
</dbReference>
<dbReference type="InterPro" id="IPR000850">
    <property type="entry name" value="Adenylat/UMP-CMP_kin"/>
</dbReference>
<evidence type="ECO:0000256" key="7">
    <source>
        <dbReference type="RuleBase" id="RU003331"/>
    </source>
</evidence>
<feature type="binding site" evidence="5">
    <location>
        <position position="139"/>
    </location>
    <ligand>
        <name>AMP</name>
        <dbReference type="ChEBI" id="CHEBI:456215"/>
    </ligand>
</feature>
<gene>
    <name evidence="5" type="primary">adk</name>
    <name evidence="8" type="ORF">A3J54_02795</name>
</gene>
<dbReference type="Pfam" id="PF00406">
    <property type="entry name" value="ADK"/>
    <property type="match status" value="1"/>
</dbReference>
<evidence type="ECO:0000313" key="8">
    <source>
        <dbReference type="EMBL" id="OGZ45912.1"/>
    </source>
</evidence>
<accession>A0A1G2G755</accession>
<keyword evidence="4 5" id="KW-0418">Kinase</keyword>
<evidence type="ECO:0000256" key="1">
    <source>
        <dbReference type="ARBA" id="ARBA00022679"/>
    </source>
</evidence>
<dbReference type="AlphaFoldDB" id="A0A1G2G755"/>
<comment type="pathway">
    <text evidence="5">Purine metabolism; AMP biosynthesis via salvage pathway; AMP from ADP: step 1/1.</text>
</comment>
<dbReference type="InterPro" id="IPR027417">
    <property type="entry name" value="P-loop_NTPase"/>
</dbReference>
<evidence type="ECO:0000256" key="3">
    <source>
        <dbReference type="ARBA" id="ARBA00022741"/>
    </source>
</evidence>
<keyword evidence="2 5" id="KW-0545">Nucleotide biosynthesis</keyword>
<proteinExistence type="inferred from homology"/>
<comment type="domain">
    <text evidence="5">Consists of three domains, a large central CORE domain and two small peripheral domains, NMPbind and LID, which undergo movements during catalysis. The LID domain closes over the site of phosphoryl transfer upon ATP binding. Assembling and dissambling the active center during each catalytic cycle provides an effective means to prevent ATP hydrolysis.</text>
</comment>
<organism evidence="8 9">
    <name type="scientific">Candidatus Ryanbacteria bacterium RIFCSPHIGHO2_02_FULL_45_13b</name>
    <dbReference type="NCBI Taxonomy" id="1802117"/>
    <lineage>
        <taxon>Bacteria</taxon>
        <taxon>Candidatus Ryaniibacteriota</taxon>
    </lineage>
</organism>
<comment type="similarity">
    <text evidence="5 6">Belongs to the adenylate kinase family.</text>
</comment>
<feature type="binding site" evidence="5">
    <location>
        <position position="44"/>
    </location>
    <ligand>
        <name>AMP</name>
        <dbReference type="ChEBI" id="CHEBI:456215"/>
    </ligand>
</feature>
<comment type="subcellular location">
    <subcellularLocation>
        <location evidence="5 7">Cytoplasm</location>
    </subcellularLocation>
</comment>
<feature type="binding site" evidence="5">
    <location>
        <position position="150"/>
    </location>
    <ligand>
        <name>AMP</name>
        <dbReference type="ChEBI" id="CHEBI:456215"/>
    </ligand>
</feature>
<dbReference type="HAMAP" id="MF_00235">
    <property type="entry name" value="Adenylate_kinase_Adk"/>
    <property type="match status" value="1"/>
</dbReference>
<keyword evidence="3 5" id="KW-0547">Nucleotide-binding</keyword>
<evidence type="ECO:0000256" key="6">
    <source>
        <dbReference type="RuleBase" id="RU003330"/>
    </source>
</evidence>
<dbReference type="Proteomes" id="UP000176576">
    <property type="component" value="Unassembled WGS sequence"/>
</dbReference>
<evidence type="ECO:0000256" key="5">
    <source>
        <dbReference type="HAMAP-Rule" id="MF_00235"/>
    </source>
</evidence>
<comment type="function">
    <text evidence="5">Catalyzes the reversible transfer of the terminal phosphate group between ATP and AMP. Plays an important role in cellular energy homeostasis and in adenine nucleotide metabolism.</text>
</comment>
<feature type="binding site" evidence="5">
    <location>
        <begin position="14"/>
        <end position="19"/>
    </location>
    <ligand>
        <name>ATP</name>
        <dbReference type="ChEBI" id="CHEBI:30616"/>
    </ligand>
</feature>
<dbReference type="PRINTS" id="PR00094">
    <property type="entry name" value="ADENYLTKNASE"/>
</dbReference>
<dbReference type="GO" id="GO:0005737">
    <property type="term" value="C:cytoplasm"/>
    <property type="evidence" value="ECO:0007669"/>
    <property type="project" value="UniProtKB-SubCell"/>
</dbReference>
<protein>
    <recommendedName>
        <fullName evidence="5 7">Adenylate kinase</fullName>
        <shortName evidence="5">AK</shortName>
        <ecNumber evidence="5 7">2.7.4.3</ecNumber>
    </recommendedName>
    <alternativeName>
        <fullName evidence="5">ATP-AMP transphosphorylase</fullName>
    </alternativeName>
    <alternativeName>
        <fullName evidence="5">ATP:AMP phosphotransferase</fullName>
    </alternativeName>
    <alternativeName>
        <fullName evidence="5">Adenylate monophosphate kinase</fullName>
    </alternativeName>
</protein>
<reference evidence="8 9" key="1">
    <citation type="journal article" date="2016" name="Nat. Commun.">
        <title>Thousands of microbial genomes shed light on interconnected biogeochemical processes in an aquifer system.</title>
        <authorList>
            <person name="Anantharaman K."/>
            <person name="Brown C.T."/>
            <person name="Hug L.A."/>
            <person name="Sharon I."/>
            <person name="Castelle C.J."/>
            <person name="Probst A.J."/>
            <person name="Thomas B.C."/>
            <person name="Singh A."/>
            <person name="Wilkins M.J."/>
            <person name="Karaoz U."/>
            <person name="Brodie E.L."/>
            <person name="Williams K.H."/>
            <person name="Hubbard S.S."/>
            <person name="Banfield J.F."/>
        </authorList>
    </citation>
    <scope>NUCLEOTIDE SEQUENCE [LARGE SCALE GENOMIC DNA]</scope>
</reference>
<evidence type="ECO:0000313" key="9">
    <source>
        <dbReference type="Proteomes" id="UP000176576"/>
    </source>
</evidence>
<keyword evidence="5 7" id="KW-0067">ATP-binding</keyword>
<comment type="caution">
    <text evidence="8">The sequence shown here is derived from an EMBL/GenBank/DDBJ whole genome shotgun (WGS) entry which is preliminary data.</text>
</comment>
<dbReference type="GO" id="GO:0004017">
    <property type="term" value="F:AMP kinase activity"/>
    <property type="evidence" value="ECO:0007669"/>
    <property type="project" value="UniProtKB-UniRule"/>
</dbReference>
<dbReference type="GO" id="GO:0044209">
    <property type="term" value="P:AMP salvage"/>
    <property type="evidence" value="ECO:0007669"/>
    <property type="project" value="UniProtKB-UniRule"/>
</dbReference>
<evidence type="ECO:0000256" key="4">
    <source>
        <dbReference type="ARBA" id="ARBA00022777"/>
    </source>
</evidence>
<feature type="binding site" evidence="5">
    <location>
        <position position="178"/>
    </location>
    <ligand>
        <name>ATP</name>
        <dbReference type="ChEBI" id="CHEBI:30616"/>
    </ligand>
</feature>
<evidence type="ECO:0000256" key="2">
    <source>
        <dbReference type="ARBA" id="ARBA00022727"/>
    </source>
</evidence>
<comment type="catalytic activity">
    <reaction evidence="5 7">
        <text>AMP + ATP = 2 ADP</text>
        <dbReference type="Rhea" id="RHEA:12973"/>
        <dbReference type="ChEBI" id="CHEBI:30616"/>
        <dbReference type="ChEBI" id="CHEBI:456215"/>
        <dbReference type="ChEBI" id="CHEBI:456216"/>
        <dbReference type="EC" id="2.7.4.3"/>
    </reaction>
</comment>